<dbReference type="CDD" id="cd00038">
    <property type="entry name" value="CAP_ED"/>
    <property type="match status" value="1"/>
</dbReference>
<keyword evidence="1" id="KW-0805">Transcription regulation</keyword>
<dbReference type="Pfam" id="PF13545">
    <property type="entry name" value="HTH_Crp_2"/>
    <property type="match status" value="1"/>
</dbReference>
<evidence type="ECO:0000259" key="5">
    <source>
        <dbReference type="PROSITE" id="PS51063"/>
    </source>
</evidence>
<dbReference type="HOGENOM" id="CLU_075053_3_2_6"/>
<dbReference type="SMART" id="SM00419">
    <property type="entry name" value="HTH_CRP"/>
    <property type="match status" value="1"/>
</dbReference>
<reference evidence="6 7" key="1">
    <citation type="journal article" date="2007" name="Proc. Natl. Acad. Sci. U.S.A.">
        <title>Characterization of a marine gammaproteobacterium capable of aerobic anoxygenic photosynthesis.</title>
        <authorList>
            <person name="Fuchs B.M."/>
            <person name="Spring S."/>
            <person name="Teeling H."/>
            <person name="Quast C."/>
            <person name="Wulf J."/>
            <person name="Schattenhofer M."/>
            <person name="Yan S."/>
            <person name="Ferriera S."/>
            <person name="Johnson J."/>
            <person name="Glockner F.O."/>
            <person name="Amann R."/>
        </authorList>
    </citation>
    <scope>NUCLEOTIDE SEQUENCE [LARGE SCALE GENOMIC DNA]</scope>
    <source>
        <strain evidence="6">KT71</strain>
    </source>
</reference>
<keyword evidence="2" id="KW-0238">DNA-binding</keyword>
<gene>
    <name evidence="6" type="ORF">KT71_17371</name>
</gene>
<reference evidence="6 7" key="2">
    <citation type="journal article" date="2009" name="PLoS ONE">
        <title>The photosynthetic apparatus and its regulation in the aerobic gammaproteobacterium Congregibacter litoralis gen. nov., sp. nov.</title>
        <authorList>
            <person name="Spring S."/>
            <person name="Lunsdorf H."/>
            <person name="Fuchs B.M."/>
            <person name="Tindall B.J."/>
        </authorList>
    </citation>
    <scope>NUCLEOTIDE SEQUENCE [LARGE SCALE GENOMIC DNA]</scope>
    <source>
        <strain evidence="6">KT71</strain>
    </source>
</reference>
<dbReference type="InterPro" id="IPR036388">
    <property type="entry name" value="WH-like_DNA-bd_sf"/>
</dbReference>
<dbReference type="InterPro" id="IPR014710">
    <property type="entry name" value="RmlC-like_jellyroll"/>
</dbReference>
<dbReference type="InterPro" id="IPR018490">
    <property type="entry name" value="cNMP-bd_dom_sf"/>
</dbReference>
<evidence type="ECO:0000259" key="4">
    <source>
        <dbReference type="PROSITE" id="PS50042"/>
    </source>
</evidence>
<dbReference type="eggNOG" id="COG0664">
    <property type="taxonomic scope" value="Bacteria"/>
</dbReference>
<proteinExistence type="predicted"/>
<dbReference type="InterPro" id="IPR050397">
    <property type="entry name" value="Env_Response_Regulators"/>
</dbReference>
<dbReference type="PANTHER" id="PTHR24567:SF68">
    <property type="entry name" value="DNA-BINDING TRANSCRIPTIONAL DUAL REGULATOR CRP"/>
    <property type="match status" value="1"/>
</dbReference>
<feature type="domain" description="Cyclic nucleotide-binding" evidence="4">
    <location>
        <begin position="10"/>
        <end position="130"/>
    </location>
</feature>
<evidence type="ECO:0000313" key="6">
    <source>
        <dbReference type="EMBL" id="EAQ99462.2"/>
    </source>
</evidence>
<dbReference type="PANTHER" id="PTHR24567">
    <property type="entry name" value="CRP FAMILY TRANSCRIPTIONAL REGULATORY PROTEIN"/>
    <property type="match status" value="1"/>
</dbReference>
<evidence type="ECO:0000256" key="3">
    <source>
        <dbReference type="ARBA" id="ARBA00023163"/>
    </source>
</evidence>
<dbReference type="STRING" id="314285.KT71_17371"/>
<dbReference type="PROSITE" id="PS50042">
    <property type="entry name" value="CNMP_BINDING_3"/>
    <property type="match status" value="1"/>
</dbReference>
<feature type="domain" description="HTH crp-type" evidence="5">
    <location>
        <begin position="144"/>
        <end position="216"/>
    </location>
</feature>
<protein>
    <submittedName>
        <fullName evidence="6">cAMP-binding protein</fullName>
    </submittedName>
</protein>
<evidence type="ECO:0000256" key="2">
    <source>
        <dbReference type="ARBA" id="ARBA00023125"/>
    </source>
</evidence>
<keyword evidence="3" id="KW-0804">Transcription</keyword>
<dbReference type="GO" id="GO:0005829">
    <property type="term" value="C:cytosol"/>
    <property type="evidence" value="ECO:0007669"/>
    <property type="project" value="TreeGrafter"/>
</dbReference>
<dbReference type="PROSITE" id="PS51063">
    <property type="entry name" value="HTH_CRP_2"/>
    <property type="match status" value="1"/>
</dbReference>
<dbReference type="EMBL" id="AAOA02000001">
    <property type="protein sequence ID" value="EAQ99462.2"/>
    <property type="molecule type" value="Genomic_DNA"/>
</dbReference>
<dbReference type="InterPro" id="IPR012318">
    <property type="entry name" value="HTH_CRP"/>
</dbReference>
<dbReference type="SUPFAM" id="SSF46785">
    <property type="entry name" value="Winged helix' DNA-binding domain"/>
    <property type="match status" value="1"/>
</dbReference>
<dbReference type="GO" id="GO:0003700">
    <property type="term" value="F:DNA-binding transcription factor activity"/>
    <property type="evidence" value="ECO:0007669"/>
    <property type="project" value="TreeGrafter"/>
</dbReference>
<evidence type="ECO:0000313" key="7">
    <source>
        <dbReference type="Proteomes" id="UP000019205"/>
    </source>
</evidence>
<sequence length="239" mass="26912">MYKVSGLHSWLTNLDADVLRALKEKSRQRDYSAREYVYKLGDPSSYCYVVESGRIRMCNYTADGHEIVMMEFFDGDCFGESSTLENLPRFNHACAVQDSRLSVISRDDFLLLYDKYPQIARSLNTMLAGRLRVAYGNAEDAAGLALRDRVARLVLRRGYSLEADPRGHRVISGLSHEVVANMLGSSRQAVSRELKALERDGFLELHYGKIVVSDIEALGSAFGRLISDETVVPDYQFGH</sequence>
<dbReference type="Gene3D" id="1.10.10.10">
    <property type="entry name" value="Winged helix-like DNA-binding domain superfamily/Winged helix DNA-binding domain"/>
    <property type="match status" value="1"/>
</dbReference>
<dbReference type="Gene3D" id="2.60.120.10">
    <property type="entry name" value="Jelly Rolls"/>
    <property type="match status" value="1"/>
</dbReference>
<dbReference type="SMART" id="SM00100">
    <property type="entry name" value="cNMP"/>
    <property type="match status" value="1"/>
</dbReference>
<accession>A4A439</accession>
<comment type="caution">
    <text evidence="6">The sequence shown here is derived from an EMBL/GenBank/DDBJ whole genome shotgun (WGS) entry which is preliminary data.</text>
</comment>
<evidence type="ECO:0000256" key="1">
    <source>
        <dbReference type="ARBA" id="ARBA00023015"/>
    </source>
</evidence>
<dbReference type="GO" id="GO:0003677">
    <property type="term" value="F:DNA binding"/>
    <property type="evidence" value="ECO:0007669"/>
    <property type="project" value="UniProtKB-KW"/>
</dbReference>
<dbReference type="AlphaFoldDB" id="A4A439"/>
<name>A4A439_9GAMM</name>
<dbReference type="Pfam" id="PF00027">
    <property type="entry name" value="cNMP_binding"/>
    <property type="match status" value="1"/>
</dbReference>
<keyword evidence="7" id="KW-1185">Reference proteome</keyword>
<dbReference type="Proteomes" id="UP000019205">
    <property type="component" value="Chromosome"/>
</dbReference>
<dbReference type="CDD" id="cd00092">
    <property type="entry name" value="HTH_CRP"/>
    <property type="match status" value="1"/>
</dbReference>
<dbReference type="InterPro" id="IPR036390">
    <property type="entry name" value="WH_DNA-bd_sf"/>
</dbReference>
<dbReference type="InterPro" id="IPR000595">
    <property type="entry name" value="cNMP-bd_dom"/>
</dbReference>
<dbReference type="SUPFAM" id="SSF51206">
    <property type="entry name" value="cAMP-binding domain-like"/>
    <property type="match status" value="1"/>
</dbReference>
<organism evidence="6 7">
    <name type="scientific">Congregibacter litoralis KT71</name>
    <dbReference type="NCBI Taxonomy" id="314285"/>
    <lineage>
        <taxon>Bacteria</taxon>
        <taxon>Pseudomonadati</taxon>
        <taxon>Pseudomonadota</taxon>
        <taxon>Gammaproteobacteria</taxon>
        <taxon>Cellvibrionales</taxon>
        <taxon>Halieaceae</taxon>
        <taxon>Congregibacter</taxon>
    </lineage>
</organism>
<dbReference type="RefSeq" id="WP_023659462.1">
    <property type="nucleotide sequence ID" value="NZ_CM002299.1"/>
</dbReference>